<accession>A0ABV8RSQ8</accession>
<organism evidence="3 4">
    <name type="scientific">Novosphingobium tardum</name>
    <dbReference type="NCBI Taxonomy" id="1538021"/>
    <lineage>
        <taxon>Bacteria</taxon>
        <taxon>Pseudomonadati</taxon>
        <taxon>Pseudomonadota</taxon>
        <taxon>Alphaproteobacteria</taxon>
        <taxon>Sphingomonadales</taxon>
        <taxon>Sphingomonadaceae</taxon>
        <taxon>Novosphingobium</taxon>
    </lineage>
</organism>
<keyword evidence="4" id="KW-1185">Reference proteome</keyword>
<evidence type="ECO:0000313" key="4">
    <source>
        <dbReference type="Proteomes" id="UP001595828"/>
    </source>
</evidence>
<dbReference type="PROSITE" id="PS51257">
    <property type="entry name" value="PROKAR_LIPOPROTEIN"/>
    <property type="match status" value="1"/>
</dbReference>
<feature type="compositionally biased region" description="Low complexity" evidence="1">
    <location>
        <begin position="25"/>
        <end position="35"/>
    </location>
</feature>
<feature type="signal peptide" evidence="2">
    <location>
        <begin position="1"/>
        <end position="22"/>
    </location>
</feature>
<evidence type="ECO:0000256" key="2">
    <source>
        <dbReference type="SAM" id="SignalP"/>
    </source>
</evidence>
<sequence>MKRIILIAALVTVSACSKPAPAPTPSQTTTEASSTVPAQTLAADGKPSVGTYKVTTSDGKIVTEVANADGTYVDTIDGKVVETGKWEQKSPEQYCYTKDEPGAKQKCNVERVDEKGVWTTKDPEGKIATVERVKG</sequence>
<evidence type="ECO:0000256" key="1">
    <source>
        <dbReference type="SAM" id="MobiDB-lite"/>
    </source>
</evidence>
<feature type="chain" id="PRO_5047224823" description="Lipoprotein" evidence="2">
    <location>
        <begin position="23"/>
        <end position="135"/>
    </location>
</feature>
<reference evidence="4" key="1">
    <citation type="journal article" date="2019" name="Int. J. Syst. Evol. Microbiol.">
        <title>The Global Catalogue of Microorganisms (GCM) 10K type strain sequencing project: providing services to taxonomists for standard genome sequencing and annotation.</title>
        <authorList>
            <consortium name="The Broad Institute Genomics Platform"/>
            <consortium name="The Broad Institute Genome Sequencing Center for Infectious Disease"/>
            <person name="Wu L."/>
            <person name="Ma J."/>
        </authorList>
    </citation>
    <scope>NUCLEOTIDE SEQUENCE [LARGE SCALE GENOMIC DNA]</scope>
    <source>
        <strain evidence="4">CGMCC 1.12989</strain>
    </source>
</reference>
<evidence type="ECO:0000313" key="3">
    <source>
        <dbReference type="EMBL" id="MFC4295910.1"/>
    </source>
</evidence>
<feature type="region of interest" description="Disordered" evidence="1">
    <location>
        <begin position="18"/>
        <end position="49"/>
    </location>
</feature>
<evidence type="ECO:0008006" key="5">
    <source>
        <dbReference type="Google" id="ProtNLM"/>
    </source>
</evidence>
<keyword evidence="2" id="KW-0732">Signal</keyword>
<dbReference type="Proteomes" id="UP001595828">
    <property type="component" value="Unassembled WGS sequence"/>
</dbReference>
<proteinExistence type="predicted"/>
<name>A0ABV8RSQ8_9SPHN</name>
<comment type="caution">
    <text evidence="3">The sequence shown here is derived from an EMBL/GenBank/DDBJ whole genome shotgun (WGS) entry which is preliminary data.</text>
</comment>
<dbReference type="EMBL" id="JBHSDR010000006">
    <property type="protein sequence ID" value="MFC4295910.1"/>
    <property type="molecule type" value="Genomic_DNA"/>
</dbReference>
<protein>
    <recommendedName>
        <fullName evidence="5">Lipoprotein</fullName>
    </recommendedName>
</protein>
<gene>
    <name evidence="3" type="ORF">ACFO0A_12665</name>
</gene>
<dbReference type="RefSeq" id="WP_379539370.1">
    <property type="nucleotide sequence ID" value="NZ_JBHSDR010000006.1"/>
</dbReference>